<dbReference type="InterPro" id="IPR016166">
    <property type="entry name" value="FAD-bd_PCMH"/>
</dbReference>
<evidence type="ECO:0000256" key="1">
    <source>
        <dbReference type="ARBA" id="ARBA00005466"/>
    </source>
</evidence>
<dbReference type="PANTHER" id="PTHR13878">
    <property type="entry name" value="GULONOLACTONE OXIDASE"/>
    <property type="match status" value="1"/>
</dbReference>
<dbReference type="Proteomes" id="UP000019462">
    <property type="component" value="Unassembled WGS sequence"/>
</dbReference>
<dbReference type="InterPro" id="IPR012951">
    <property type="entry name" value="BBE"/>
</dbReference>
<keyword evidence="2" id="KW-0560">Oxidoreductase</keyword>
<dbReference type="Gene3D" id="3.30.465.10">
    <property type="match status" value="1"/>
</dbReference>
<dbReference type="Gene3D" id="2.120.10.10">
    <property type="match status" value="2"/>
</dbReference>
<dbReference type="SUPFAM" id="SSF56176">
    <property type="entry name" value="FAD-binding/transporter-associated domain-like"/>
    <property type="match status" value="1"/>
</dbReference>
<dbReference type="InterPro" id="IPR006094">
    <property type="entry name" value="Oxid_FAD_bind_N"/>
</dbReference>
<dbReference type="PROSITE" id="PS51387">
    <property type="entry name" value="FAD_PCMH"/>
    <property type="match status" value="1"/>
</dbReference>
<dbReference type="Pfam" id="PF08031">
    <property type="entry name" value="BBE"/>
    <property type="match status" value="1"/>
</dbReference>
<reference evidence="4 5" key="1">
    <citation type="journal article" date="2014" name="Genome Announc.">
        <title>Genome sequence of the basidiomycetous fungus Pseudozyma aphidis DSM70725, an efficient producer of biosurfactant mannosylerythritol lipids.</title>
        <authorList>
            <person name="Lorenz S."/>
            <person name="Guenther M."/>
            <person name="Grumaz C."/>
            <person name="Rupp S."/>
            <person name="Zibek S."/>
            <person name="Sohn K."/>
        </authorList>
    </citation>
    <scope>NUCLEOTIDE SEQUENCE [LARGE SCALE GENOMIC DNA]</scope>
    <source>
        <strain evidence="5">ATCC 32657 / CBS 517.83 / DSM 70725 / JCM 10318 / NBRC 10182 / NRRL Y-7954 / St-0401</strain>
    </source>
</reference>
<dbReference type="Pfam" id="PF01565">
    <property type="entry name" value="FAD_binding_4"/>
    <property type="match status" value="1"/>
</dbReference>
<comment type="caution">
    <text evidence="4">The sequence shown here is derived from an EMBL/GenBank/DDBJ whole genome shotgun (WGS) entry which is preliminary data.</text>
</comment>
<gene>
    <name evidence="4" type="ORF">PaG_06123</name>
</gene>
<evidence type="ECO:0000256" key="2">
    <source>
        <dbReference type="ARBA" id="ARBA00023002"/>
    </source>
</evidence>
<protein>
    <recommendedName>
        <fullName evidence="3">FAD-binding PCMH-type domain-containing protein</fullName>
    </recommendedName>
</protein>
<dbReference type="InterPro" id="IPR016169">
    <property type="entry name" value="FAD-bd_PCMH_sub2"/>
</dbReference>
<comment type="similarity">
    <text evidence="1">Belongs to the oxygen-dependent FAD-linked oxidoreductase family.</text>
</comment>
<dbReference type="HOGENOM" id="CLU_331532_0_0_1"/>
<name>W3VEY9_MOEAP</name>
<feature type="domain" description="FAD-binding PCMH-type" evidence="3">
    <location>
        <begin position="143"/>
        <end position="346"/>
    </location>
</feature>
<dbReference type="OrthoDB" id="9983560at2759"/>
<evidence type="ECO:0000313" key="5">
    <source>
        <dbReference type="Proteomes" id="UP000019462"/>
    </source>
</evidence>
<proteinExistence type="inferred from homology"/>
<keyword evidence="5" id="KW-1185">Reference proteome</keyword>
<dbReference type="InterPro" id="IPR050432">
    <property type="entry name" value="FAD-linked_Oxidoreductases_BP"/>
</dbReference>
<organism evidence="4 5">
    <name type="scientific">Moesziomyces aphidis</name>
    <name type="common">Pseudozyma aphidis</name>
    <dbReference type="NCBI Taxonomy" id="84754"/>
    <lineage>
        <taxon>Eukaryota</taxon>
        <taxon>Fungi</taxon>
        <taxon>Dikarya</taxon>
        <taxon>Basidiomycota</taxon>
        <taxon>Ustilaginomycotina</taxon>
        <taxon>Ustilaginomycetes</taxon>
        <taxon>Ustilaginales</taxon>
        <taxon>Ustilaginaceae</taxon>
        <taxon>Moesziomyces</taxon>
    </lineage>
</organism>
<dbReference type="AlphaFoldDB" id="W3VEY9"/>
<dbReference type="EMBL" id="AWNI01000039">
    <property type="protein sequence ID" value="ETS60124.1"/>
    <property type="molecule type" value="Genomic_DNA"/>
</dbReference>
<dbReference type="InterPro" id="IPR036318">
    <property type="entry name" value="FAD-bd_PCMH-like_sf"/>
</dbReference>
<evidence type="ECO:0000313" key="4">
    <source>
        <dbReference type="EMBL" id="ETS60124.1"/>
    </source>
</evidence>
<accession>W3VEY9</accession>
<dbReference type="GO" id="GO:0071949">
    <property type="term" value="F:FAD binding"/>
    <property type="evidence" value="ECO:0007669"/>
    <property type="project" value="InterPro"/>
</dbReference>
<dbReference type="PANTHER" id="PTHR13878:SF91">
    <property type="entry name" value="FAD BINDING DOMAIN PROTEIN (AFU_ORTHOLOGUE AFUA_6G12070)-RELATED"/>
    <property type="match status" value="1"/>
</dbReference>
<dbReference type="GO" id="GO:0016491">
    <property type="term" value="F:oxidoreductase activity"/>
    <property type="evidence" value="ECO:0007669"/>
    <property type="project" value="UniProtKB-KW"/>
</dbReference>
<evidence type="ECO:0000259" key="3">
    <source>
        <dbReference type="PROSITE" id="PS51387"/>
    </source>
</evidence>
<sequence length="864" mass="94174">MQAFSPSPRRFRLWTAVLAVAGSLLFTSVFGTALPVRSAGTCVPGHPCFPSEASLDEFNRTVHGRLRSERPIASVCYPSDSSFNTTECAVRNSSATSFTYRTGHFASLVYNNWEQCDTQACSFPLSSTLLDPSGPLSAAPCEQASVPSYSVHARTEEDVQSYVSFATRHNLRIVIKNTGHDLLGRSAGKGGFALWTHELRKKVYHTNFKLSNCSHSLQHAVKADSDVLLQADVPRMSFSGAITLGAGVQWADAYKFASEHRRHIVGGASTTVGAAGGYLQGGGHSYLTPSYGLAVDNLLEARIVTSDGRLYIANEVSNPDLFWALRGGGGATWGVVTSVTYKTRPQTTIYQLSFSTPANVSEATFNQTMQRYIRLSPKVAEIGVGGAATFSPTSLSFNLVVPNTSTSFSSFKAFTRPLLTFLHDKDGLDMGGKQLDELYTIWPNHYDFYIASNGGDASDSGAGTSGGGGVTSRVLPRTAFTDGDQSSQLAQLFLDSFAQARQSNTAFFQVIGLATPINTPYRNQTSLNPGWYRSLWHVINLGDMADKLREMTPDAAVYLGESSVSEPDYRSGYWGRENYKALQDIKQRWDPANHFAVFHGTTENAALFQACGMNVAYERSNHCDNGQAFPSVEYCKLMARINPDIEPDVFPILRSIDGGVTWTNYSSIRDTQNGRDMRFQPNPHVPGHDFAGYAAGPSWLRVYRRPLASKALSGSTCMRARTEKISYATSKDLKKCNCPAHYRISSDPLNFQNAPDYALQPYGANNSPVNSGPYIIYYKAPGATSGTLIATTAYDANVFLNNDSASPTTWKAVNIGQFPGYSLNLLILNDNGTNKLHVITGGYYGCQGSYHNYVANGVNDIPTY</sequence>